<evidence type="ECO:0000256" key="2">
    <source>
        <dbReference type="ARBA" id="ARBA00022553"/>
    </source>
</evidence>
<feature type="domain" description="Response regulatory" evidence="9">
    <location>
        <begin position="2"/>
        <end position="123"/>
    </location>
</feature>
<dbReference type="GO" id="GO:0005737">
    <property type="term" value="C:cytoplasm"/>
    <property type="evidence" value="ECO:0007669"/>
    <property type="project" value="UniProtKB-SubCell"/>
</dbReference>
<dbReference type="InterPro" id="IPR001789">
    <property type="entry name" value="Sig_transdc_resp-reg_receiver"/>
</dbReference>
<dbReference type="Gene3D" id="1.10.10.10">
    <property type="entry name" value="Winged helix-like DNA-binding domain superfamily/Winged helix DNA-binding domain"/>
    <property type="match status" value="1"/>
</dbReference>
<dbReference type="InterPro" id="IPR039420">
    <property type="entry name" value="WalR-like"/>
</dbReference>
<protein>
    <submittedName>
        <fullName evidence="10">Two component transcriptional regulator, LuxR family</fullName>
    </submittedName>
</protein>
<keyword evidence="6" id="KW-0804">Transcription</keyword>
<proteinExistence type="predicted"/>
<dbReference type="PROSITE" id="PS50110">
    <property type="entry name" value="RESPONSE_REGULATORY"/>
    <property type="match status" value="1"/>
</dbReference>
<evidence type="ECO:0000313" key="11">
    <source>
        <dbReference type="Proteomes" id="UP000094463"/>
    </source>
</evidence>
<keyword evidence="4" id="KW-0805">Transcription regulation</keyword>
<evidence type="ECO:0000256" key="5">
    <source>
        <dbReference type="ARBA" id="ARBA00023125"/>
    </source>
</evidence>
<feature type="domain" description="HTH luxR-type" evidence="8">
    <location>
        <begin position="138"/>
        <end position="203"/>
    </location>
</feature>
<dbReference type="STRING" id="632773.BBEV_1014"/>
<evidence type="ECO:0000313" key="10">
    <source>
        <dbReference type="EMBL" id="AOM82383.1"/>
    </source>
</evidence>
<keyword evidence="3" id="KW-0902">Two-component regulatory system</keyword>
<dbReference type="AlphaFoldDB" id="A0A1D7QTM9"/>
<reference evidence="10 11" key="1">
    <citation type="submission" date="2015-08" db="EMBL/GenBank/DDBJ databases">
        <title>The complete genome sequence of Bacillus beveridgei MLTeJB.</title>
        <authorList>
            <person name="Hanson T.E."/>
            <person name="Mesa C."/>
            <person name="Basesman S.M."/>
            <person name="Oremland R.S."/>
        </authorList>
    </citation>
    <scope>NUCLEOTIDE SEQUENCE [LARGE SCALE GENOMIC DNA]</scope>
    <source>
        <strain evidence="10 11">MLTeJB</strain>
    </source>
</reference>
<dbReference type="RefSeq" id="WP_069364479.1">
    <property type="nucleotide sequence ID" value="NZ_CP012502.1"/>
</dbReference>
<dbReference type="SMART" id="SM00448">
    <property type="entry name" value="REC"/>
    <property type="match status" value="1"/>
</dbReference>
<dbReference type="PANTHER" id="PTHR43214:SF41">
    <property type="entry name" value="NITRATE_NITRITE RESPONSE REGULATOR PROTEIN NARP"/>
    <property type="match status" value="1"/>
</dbReference>
<gene>
    <name evidence="10" type="primary">fimZ</name>
    <name evidence="10" type="ORF">BBEV_1014</name>
</gene>
<comment type="caution">
    <text evidence="7">Lacks conserved residue(s) required for the propagation of feature annotation.</text>
</comment>
<dbReference type="PANTHER" id="PTHR43214">
    <property type="entry name" value="TWO-COMPONENT RESPONSE REGULATOR"/>
    <property type="match status" value="1"/>
</dbReference>
<keyword evidence="2" id="KW-0597">Phosphoprotein</keyword>
<dbReference type="Pfam" id="PF00072">
    <property type="entry name" value="Response_reg"/>
    <property type="match status" value="1"/>
</dbReference>
<evidence type="ECO:0000259" key="9">
    <source>
        <dbReference type="PROSITE" id="PS50110"/>
    </source>
</evidence>
<dbReference type="Pfam" id="PF00196">
    <property type="entry name" value="GerE"/>
    <property type="match status" value="1"/>
</dbReference>
<dbReference type="EMBL" id="CP012502">
    <property type="protein sequence ID" value="AOM82383.1"/>
    <property type="molecule type" value="Genomic_DNA"/>
</dbReference>
<dbReference type="SUPFAM" id="SSF52172">
    <property type="entry name" value="CheY-like"/>
    <property type="match status" value="1"/>
</dbReference>
<dbReference type="SMART" id="SM00421">
    <property type="entry name" value="HTH_LUXR"/>
    <property type="match status" value="1"/>
</dbReference>
<sequence length="205" mass="23746">MNIAVIDPQEVTSEGLRQLLKASYFIDDFLTYRGPAQFLADRRDLQLDLLITELCLPTPLDGLTFLDQLHDSQLVPNRIRHTAVLTYCDDLLFERQVRQRDASGFLCKQMTKEEIVERLDLVLAGKQSYPHPSESSITDRGTQVLSRKEKEVFTMLVRGYAYKDISSVYRMSVHTVETHRQNISRKLGKSARHEWFDIAKQMELI</sequence>
<dbReference type="GO" id="GO:0000160">
    <property type="term" value="P:phosphorelay signal transduction system"/>
    <property type="evidence" value="ECO:0007669"/>
    <property type="project" value="UniProtKB-KW"/>
</dbReference>
<organism evidence="10 11">
    <name type="scientific">Salisediminibacterium beveridgei</name>
    <dbReference type="NCBI Taxonomy" id="632773"/>
    <lineage>
        <taxon>Bacteria</taxon>
        <taxon>Bacillati</taxon>
        <taxon>Bacillota</taxon>
        <taxon>Bacilli</taxon>
        <taxon>Bacillales</taxon>
        <taxon>Bacillaceae</taxon>
        <taxon>Salisediminibacterium</taxon>
    </lineage>
</organism>
<evidence type="ECO:0000259" key="8">
    <source>
        <dbReference type="PROSITE" id="PS50043"/>
    </source>
</evidence>
<comment type="subcellular location">
    <subcellularLocation>
        <location evidence="1">Cytoplasm</location>
    </subcellularLocation>
</comment>
<dbReference type="GO" id="GO:0006355">
    <property type="term" value="P:regulation of DNA-templated transcription"/>
    <property type="evidence" value="ECO:0007669"/>
    <property type="project" value="InterPro"/>
</dbReference>
<dbReference type="KEGG" id="bbev:BBEV_1014"/>
<dbReference type="Gene3D" id="3.40.50.2300">
    <property type="match status" value="1"/>
</dbReference>
<dbReference type="PROSITE" id="PS00622">
    <property type="entry name" value="HTH_LUXR_1"/>
    <property type="match status" value="1"/>
</dbReference>
<keyword evidence="11" id="KW-1185">Reference proteome</keyword>
<evidence type="ECO:0000256" key="7">
    <source>
        <dbReference type="PROSITE-ProRule" id="PRU00169"/>
    </source>
</evidence>
<dbReference type="InterPro" id="IPR036388">
    <property type="entry name" value="WH-like_DNA-bd_sf"/>
</dbReference>
<accession>A0A1D7QTM9</accession>
<evidence type="ECO:0000256" key="1">
    <source>
        <dbReference type="ARBA" id="ARBA00004496"/>
    </source>
</evidence>
<dbReference type="InterPro" id="IPR011006">
    <property type="entry name" value="CheY-like_superfamily"/>
</dbReference>
<dbReference type="GO" id="GO:0003677">
    <property type="term" value="F:DNA binding"/>
    <property type="evidence" value="ECO:0007669"/>
    <property type="project" value="UniProtKB-KW"/>
</dbReference>
<dbReference type="InterPro" id="IPR016032">
    <property type="entry name" value="Sig_transdc_resp-reg_C-effctor"/>
</dbReference>
<evidence type="ECO:0000256" key="6">
    <source>
        <dbReference type="ARBA" id="ARBA00023163"/>
    </source>
</evidence>
<keyword evidence="5" id="KW-0238">DNA-binding</keyword>
<evidence type="ECO:0000256" key="4">
    <source>
        <dbReference type="ARBA" id="ARBA00023015"/>
    </source>
</evidence>
<name>A0A1D7QTM9_9BACI</name>
<dbReference type="Proteomes" id="UP000094463">
    <property type="component" value="Chromosome"/>
</dbReference>
<dbReference type="SUPFAM" id="SSF46894">
    <property type="entry name" value="C-terminal effector domain of the bipartite response regulators"/>
    <property type="match status" value="1"/>
</dbReference>
<evidence type="ECO:0000256" key="3">
    <source>
        <dbReference type="ARBA" id="ARBA00023012"/>
    </source>
</evidence>
<dbReference type="PROSITE" id="PS50043">
    <property type="entry name" value="HTH_LUXR_2"/>
    <property type="match status" value="1"/>
</dbReference>
<dbReference type="PRINTS" id="PR00038">
    <property type="entry name" value="HTHLUXR"/>
</dbReference>
<dbReference type="InterPro" id="IPR000792">
    <property type="entry name" value="Tscrpt_reg_LuxR_C"/>
</dbReference>
<dbReference type="OrthoDB" id="9780153at2"/>